<organism evidence="1 2">
    <name type="scientific">Brevibacillus nitrificans</name>
    <dbReference type="NCBI Taxonomy" id="651560"/>
    <lineage>
        <taxon>Bacteria</taxon>
        <taxon>Bacillati</taxon>
        <taxon>Bacillota</taxon>
        <taxon>Bacilli</taxon>
        <taxon>Bacillales</taxon>
        <taxon>Paenibacillaceae</taxon>
        <taxon>Brevibacillus</taxon>
    </lineage>
</organism>
<dbReference type="PANTHER" id="PTHR30528">
    <property type="entry name" value="CYTOPLASMIC PROTEIN"/>
    <property type="match status" value="1"/>
</dbReference>
<dbReference type="Proteomes" id="UP000269573">
    <property type="component" value="Unassembled WGS sequence"/>
</dbReference>
<keyword evidence="2" id="KW-1185">Reference proteome</keyword>
<dbReference type="EMBL" id="RHHU01000012">
    <property type="protein sequence ID" value="RNB82505.1"/>
    <property type="molecule type" value="Genomic_DNA"/>
</dbReference>
<dbReference type="Pfam" id="PF06224">
    <property type="entry name" value="AlkZ-like"/>
    <property type="match status" value="1"/>
</dbReference>
<sequence length="412" mass="46950">MPFGIDQPLVISKTDARRLAIASQHLAAPQQAANEEKLMAVLQSLRYLQLDPVSVVAPSHELVLWSRLGSGATPLLNNLLWHQRSLFEYWVYCAAIVLTEDYPMYRAHMNAYPPKSTAEWINANDKLRQHIFERLQEDGALPTSAFEDLSAVAWKSSGWTAGRNVERMLQFLWLGGDVMVTGRASGQRLWATTDAHLPQETDRDALPMDLANAVAVEHAVRALGIARVADVKQYFFRFQSRVPLRSILERLQREQKVIPVEIDGDSSKHTWFVHTDSLHALEAIREGRWEARTTLLSPFDNLISDRERTEQLWGFTFRNEMYVPKAQRKYGYYLMPILHGDQLIGRVSPKVDRRRHILCIEGLYLEPDVLPTADLYHDITENLGDLASFVGADAVEYSDLVPDPWLAKLHKS</sequence>
<proteinExistence type="predicted"/>
<comment type="caution">
    <text evidence="1">The sequence shown here is derived from an EMBL/GenBank/DDBJ whole genome shotgun (WGS) entry which is preliminary data.</text>
</comment>
<gene>
    <name evidence="1" type="ORF">EDM59_20320</name>
</gene>
<dbReference type="AlphaFoldDB" id="A0A3M8D5L6"/>
<evidence type="ECO:0000313" key="2">
    <source>
        <dbReference type="Proteomes" id="UP000269573"/>
    </source>
</evidence>
<reference evidence="1 2" key="1">
    <citation type="submission" date="2018-10" db="EMBL/GenBank/DDBJ databases">
        <title>Phylogenomics of Brevibacillus.</title>
        <authorList>
            <person name="Dunlap C."/>
        </authorList>
    </citation>
    <scope>NUCLEOTIDE SEQUENCE [LARGE SCALE GENOMIC DNA]</scope>
    <source>
        <strain evidence="1 2">JCM 15774</strain>
    </source>
</reference>
<dbReference type="RefSeq" id="WP_122925290.1">
    <property type="nucleotide sequence ID" value="NZ_RHHU01000012.1"/>
</dbReference>
<protein>
    <submittedName>
        <fullName evidence="1">Winged helix-turn-helix domain-containing protein</fullName>
    </submittedName>
</protein>
<accession>A0A3M8D5L6</accession>
<dbReference type="PANTHER" id="PTHR30528:SF0">
    <property type="entry name" value="CYTOPLASMIC PROTEIN"/>
    <property type="match status" value="1"/>
</dbReference>
<dbReference type="InterPro" id="IPR009351">
    <property type="entry name" value="AlkZ-like"/>
</dbReference>
<evidence type="ECO:0000313" key="1">
    <source>
        <dbReference type="EMBL" id="RNB82505.1"/>
    </source>
</evidence>
<name>A0A3M8D5L6_9BACL</name>